<organism evidence="7 8">
    <name type="scientific">Achaetomium macrosporum</name>
    <dbReference type="NCBI Taxonomy" id="79813"/>
    <lineage>
        <taxon>Eukaryota</taxon>
        <taxon>Fungi</taxon>
        <taxon>Dikarya</taxon>
        <taxon>Ascomycota</taxon>
        <taxon>Pezizomycotina</taxon>
        <taxon>Sordariomycetes</taxon>
        <taxon>Sordariomycetidae</taxon>
        <taxon>Sordariales</taxon>
        <taxon>Chaetomiaceae</taxon>
        <taxon>Achaetomium</taxon>
    </lineage>
</organism>
<dbReference type="InterPro" id="IPR001356">
    <property type="entry name" value="HD"/>
</dbReference>
<feature type="compositionally biased region" description="Basic and acidic residues" evidence="5">
    <location>
        <begin position="66"/>
        <end position="86"/>
    </location>
</feature>
<feature type="compositionally biased region" description="Basic and acidic residues" evidence="5">
    <location>
        <begin position="126"/>
        <end position="141"/>
    </location>
</feature>
<keyword evidence="2 4" id="KW-0371">Homeobox</keyword>
<dbReference type="PROSITE" id="PS50071">
    <property type="entry name" value="HOMEOBOX_2"/>
    <property type="match status" value="1"/>
</dbReference>
<dbReference type="InterPro" id="IPR009057">
    <property type="entry name" value="Homeodomain-like_sf"/>
</dbReference>
<keyword evidence="1 4" id="KW-0238">DNA-binding</keyword>
<evidence type="ECO:0000259" key="6">
    <source>
        <dbReference type="PROSITE" id="PS50071"/>
    </source>
</evidence>
<feature type="region of interest" description="Disordered" evidence="5">
    <location>
        <begin position="315"/>
        <end position="381"/>
    </location>
</feature>
<dbReference type="InterPro" id="IPR050224">
    <property type="entry name" value="TALE_homeobox"/>
</dbReference>
<feature type="compositionally biased region" description="Basic and acidic residues" evidence="5">
    <location>
        <begin position="315"/>
        <end position="366"/>
    </location>
</feature>
<reference evidence="7" key="1">
    <citation type="journal article" date="2023" name="Mol. Phylogenet. Evol.">
        <title>Genome-scale phylogeny and comparative genomics of the fungal order Sordariales.</title>
        <authorList>
            <person name="Hensen N."/>
            <person name="Bonometti L."/>
            <person name="Westerberg I."/>
            <person name="Brannstrom I.O."/>
            <person name="Guillou S."/>
            <person name="Cros-Aarteil S."/>
            <person name="Calhoun S."/>
            <person name="Haridas S."/>
            <person name="Kuo A."/>
            <person name="Mondo S."/>
            <person name="Pangilinan J."/>
            <person name="Riley R."/>
            <person name="LaButti K."/>
            <person name="Andreopoulos B."/>
            <person name="Lipzen A."/>
            <person name="Chen C."/>
            <person name="Yan M."/>
            <person name="Daum C."/>
            <person name="Ng V."/>
            <person name="Clum A."/>
            <person name="Steindorff A."/>
            <person name="Ohm R.A."/>
            <person name="Martin F."/>
            <person name="Silar P."/>
            <person name="Natvig D.O."/>
            <person name="Lalanne C."/>
            <person name="Gautier V."/>
            <person name="Ament-Velasquez S.L."/>
            <person name="Kruys A."/>
            <person name="Hutchinson M.I."/>
            <person name="Powell A.J."/>
            <person name="Barry K."/>
            <person name="Miller A.N."/>
            <person name="Grigoriev I.V."/>
            <person name="Debuchy R."/>
            <person name="Gladieux P."/>
            <person name="Hiltunen Thoren M."/>
            <person name="Johannesson H."/>
        </authorList>
    </citation>
    <scope>NUCLEOTIDE SEQUENCE</scope>
    <source>
        <strain evidence="7">CBS 532.94</strain>
    </source>
</reference>
<dbReference type="Pfam" id="PF05920">
    <property type="entry name" value="Homeobox_KN"/>
    <property type="match status" value="1"/>
</dbReference>
<feature type="compositionally biased region" description="Acidic residues" evidence="5">
    <location>
        <begin position="372"/>
        <end position="381"/>
    </location>
</feature>
<dbReference type="Proteomes" id="UP001303760">
    <property type="component" value="Unassembled WGS sequence"/>
</dbReference>
<protein>
    <recommendedName>
        <fullName evidence="6">Homeobox domain-containing protein</fullName>
    </recommendedName>
</protein>
<dbReference type="InterPro" id="IPR008422">
    <property type="entry name" value="KN_HD"/>
</dbReference>
<dbReference type="GO" id="GO:0003677">
    <property type="term" value="F:DNA binding"/>
    <property type="evidence" value="ECO:0007669"/>
    <property type="project" value="UniProtKB-UniRule"/>
</dbReference>
<dbReference type="AlphaFoldDB" id="A0AAN7CBZ9"/>
<dbReference type="Gene3D" id="1.10.10.60">
    <property type="entry name" value="Homeodomain-like"/>
    <property type="match status" value="1"/>
</dbReference>
<comment type="subcellular location">
    <subcellularLocation>
        <location evidence="4">Nucleus</location>
    </subcellularLocation>
</comment>
<evidence type="ECO:0000256" key="4">
    <source>
        <dbReference type="PROSITE-ProRule" id="PRU00108"/>
    </source>
</evidence>
<feature type="compositionally biased region" description="Pro residues" evidence="5">
    <location>
        <begin position="92"/>
        <end position="103"/>
    </location>
</feature>
<keyword evidence="3 4" id="KW-0539">Nucleus</keyword>
<dbReference type="GO" id="GO:0006355">
    <property type="term" value="P:regulation of DNA-templated transcription"/>
    <property type="evidence" value="ECO:0007669"/>
    <property type="project" value="InterPro"/>
</dbReference>
<sequence length="381" mass="43141">MEPLRGSRGANLPPLRELLSRLGQIDARPQEIGPGGYPRMGPDTANSSSPATPQGHYTLLPPQPHDLNRPKWLPTREERDSRDHWPHVPGRYPTPPRDAPPPTLSSSAPTPRPPADRWTVAPYSHGYHDIHRDDSPADHSHSRSGSFQEGHGQEGYKKRDYRDRRYGLGGYVHGSYDSVTGGNHVYDGREYGPYPSGPGSAGTHQPHGPAVPAHQVIGKRNRPNLPKEAVDIMMAWVDDHIENPYEREDRPELIRRTGLEERRVIHWFTNFRRRKWHKHRVDFYSREVTKAKAARHAAEEEAARNPPHSAAAEAARRAADAAARRAAEAEAARSAAEKNYLRAKERWESWEDDQKRKRGAEREMKRKAGLLVDDDSEDDLD</sequence>
<comment type="caution">
    <text evidence="7">The sequence shown here is derived from an EMBL/GenBank/DDBJ whole genome shotgun (WGS) entry which is preliminary data.</text>
</comment>
<feature type="DNA-binding region" description="Homeobox" evidence="4">
    <location>
        <begin position="218"/>
        <end position="279"/>
    </location>
</feature>
<reference evidence="7" key="2">
    <citation type="submission" date="2023-05" db="EMBL/GenBank/DDBJ databases">
        <authorList>
            <consortium name="Lawrence Berkeley National Laboratory"/>
            <person name="Steindorff A."/>
            <person name="Hensen N."/>
            <person name="Bonometti L."/>
            <person name="Westerberg I."/>
            <person name="Brannstrom I.O."/>
            <person name="Guillou S."/>
            <person name="Cros-Aarteil S."/>
            <person name="Calhoun S."/>
            <person name="Haridas S."/>
            <person name="Kuo A."/>
            <person name="Mondo S."/>
            <person name="Pangilinan J."/>
            <person name="Riley R."/>
            <person name="Labutti K."/>
            <person name="Andreopoulos B."/>
            <person name="Lipzen A."/>
            <person name="Chen C."/>
            <person name="Yanf M."/>
            <person name="Daum C."/>
            <person name="Ng V."/>
            <person name="Clum A."/>
            <person name="Ohm R."/>
            <person name="Martin F."/>
            <person name="Silar P."/>
            <person name="Natvig D."/>
            <person name="Lalanne C."/>
            <person name="Gautier V."/>
            <person name="Ament-Velasquez S.L."/>
            <person name="Kruys A."/>
            <person name="Hutchinson M.I."/>
            <person name="Powell A.J."/>
            <person name="Barry K."/>
            <person name="Miller A.N."/>
            <person name="Grigoriev I.V."/>
            <person name="Debuchy R."/>
            <person name="Gladieux P."/>
            <person name="Thoren M.H."/>
            <person name="Johannesson H."/>
        </authorList>
    </citation>
    <scope>NUCLEOTIDE SEQUENCE</scope>
    <source>
        <strain evidence="7">CBS 532.94</strain>
    </source>
</reference>
<evidence type="ECO:0000256" key="3">
    <source>
        <dbReference type="ARBA" id="ARBA00023242"/>
    </source>
</evidence>
<accession>A0AAN7CBZ9</accession>
<dbReference type="SUPFAM" id="SSF46689">
    <property type="entry name" value="Homeodomain-like"/>
    <property type="match status" value="1"/>
</dbReference>
<dbReference type="EMBL" id="MU860090">
    <property type="protein sequence ID" value="KAK4238567.1"/>
    <property type="molecule type" value="Genomic_DNA"/>
</dbReference>
<dbReference type="SMART" id="SM00389">
    <property type="entry name" value="HOX"/>
    <property type="match status" value="1"/>
</dbReference>
<dbReference type="GO" id="GO:0005634">
    <property type="term" value="C:nucleus"/>
    <property type="evidence" value="ECO:0007669"/>
    <property type="project" value="UniProtKB-SubCell"/>
</dbReference>
<name>A0AAN7CBZ9_9PEZI</name>
<dbReference type="CDD" id="cd00086">
    <property type="entry name" value="homeodomain"/>
    <property type="match status" value="1"/>
</dbReference>
<keyword evidence="8" id="KW-1185">Reference proteome</keyword>
<evidence type="ECO:0000256" key="2">
    <source>
        <dbReference type="ARBA" id="ARBA00023155"/>
    </source>
</evidence>
<evidence type="ECO:0000256" key="1">
    <source>
        <dbReference type="ARBA" id="ARBA00023125"/>
    </source>
</evidence>
<proteinExistence type="predicted"/>
<evidence type="ECO:0000313" key="7">
    <source>
        <dbReference type="EMBL" id="KAK4238567.1"/>
    </source>
</evidence>
<evidence type="ECO:0000256" key="5">
    <source>
        <dbReference type="SAM" id="MobiDB-lite"/>
    </source>
</evidence>
<feature type="region of interest" description="Disordered" evidence="5">
    <location>
        <begin position="1"/>
        <end position="160"/>
    </location>
</feature>
<feature type="compositionally biased region" description="Basic and acidic residues" evidence="5">
    <location>
        <begin position="151"/>
        <end position="160"/>
    </location>
</feature>
<feature type="domain" description="Homeobox" evidence="6">
    <location>
        <begin position="216"/>
        <end position="278"/>
    </location>
</feature>
<gene>
    <name evidence="7" type="ORF">C8A03DRAFT_33379</name>
</gene>
<dbReference type="PANTHER" id="PTHR11850">
    <property type="entry name" value="HOMEOBOX PROTEIN TRANSCRIPTION FACTORS"/>
    <property type="match status" value="1"/>
</dbReference>
<evidence type="ECO:0000313" key="8">
    <source>
        <dbReference type="Proteomes" id="UP001303760"/>
    </source>
</evidence>